<evidence type="ECO:0000256" key="11">
    <source>
        <dbReference type="SAM" id="SignalP"/>
    </source>
</evidence>
<evidence type="ECO:0000256" key="4">
    <source>
        <dbReference type="ARBA" id="ARBA00022448"/>
    </source>
</evidence>
<organism evidence="12 13">
    <name type="scientific">Ramazzottius varieornatus</name>
    <name type="common">Water bear</name>
    <name type="synonym">Tardigrade</name>
    <dbReference type="NCBI Taxonomy" id="947166"/>
    <lineage>
        <taxon>Eukaryota</taxon>
        <taxon>Metazoa</taxon>
        <taxon>Ecdysozoa</taxon>
        <taxon>Tardigrada</taxon>
        <taxon>Eutardigrada</taxon>
        <taxon>Parachela</taxon>
        <taxon>Hypsibioidea</taxon>
        <taxon>Ramazzottiidae</taxon>
        <taxon>Ramazzottius</taxon>
    </lineage>
</organism>
<keyword evidence="7" id="KW-0653">Protein transport</keyword>
<dbReference type="GO" id="GO:0015031">
    <property type="term" value="P:protein transport"/>
    <property type="evidence" value="ECO:0007669"/>
    <property type="project" value="UniProtKB-KW"/>
</dbReference>
<reference evidence="12 13" key="1">
    <citation type="journal article" date="2016" name="Nat. Commun.">
        <title>Extremotolerant tardigrade genome and improved radiotolerance of human cultured cells by tardigrade-unique protein.</title>
        <authorList>
            <person name="Hashimoto T."/>
            <person name="Horikawa D.D."/>
            <person name="Saito Y."/>
            <person name="Kuwahara H."/>
            <person name="Kozuka-Hata H."/>
            <person name="Shin-I T."/>
            <person name="Minakuchi Y."/>
            <person name="Ohishi K."/>
            <person name="Motoyama A."/>
            <person name="Aizu T."/>
            <person name="Enomoto A."/>
            <person name="Kondo K."/>
            <person name="Tanaka S."/>
            <person name="Hara Y."/>
            <person name="Koshikawa S."/>
            <person name="Sagara H."/>
            <person name="Miura T."/>
            <person name="Yokobori S."/>
            <person name="Miyagawa K."/>
            <person name="Suzuki Y."/>
            <person name="Kubo T."/>
            <person name="Oyama M."/>
            <person name="Kohara Y."/>
            <person name="Fujiyama A."/>
            <person name="Arakawa K."/>
            <person name="Katayama T."/>
            <person name="Toyoda A."/>
            <person name="Kunieda T."/>
        </authorList>
    </citation>
    <scope>NUCLEOTIDE SEQUENCE [LARGE SCALE GENOMIC DNA]</scope>
    <source>
        <strain evidence="12 13">YOKOZUNA-1</strain>
    </source>
</reference>
<keyword evidence="8" id="KW-0811">Translocation</keyword>
<protein>
    <recommendedName>
        <fullName evidence="3">Nucleotide exchange factor SIL1</fullName>
    </recommendedName>
</protein>
<evidence type="ECO:0000256" key="2">
    <source>
        <dbReference type="ARBA" id="ARBA00010588"/>
    </source>
</evidence>
<dbReference type="GO" id="GO:0005788">
    <property type="term" value="C:endoplasmic reticulum lumen"/>
    <property type="evidence" value="ECO:0007669"/>
    <property type="project" value="UniProtKB-SubCell"/>
</dbReference>
<evidence type="ECO:0000256" key="7">
    <source>
        <dbReference type="ARBA" id="ARBA00022927"/>
    </source>
</evidence>
<dbReference type="AlphaFoldDB" id="A0A1D1URL7"/>
<keyword evidence="5 11" id="KW-0732">Signal</keyword>
<dbReference type="Proteomes" id="UP000186922">
    <property type="component" value="Unassembled WGS sequence"/>
</dbReference>
<dbReference type="InterPro" id="IPR016024">
    <property type="entry name" value="ARM-type_fold"/>
</dbReference>
<evidence type="ECO:0000256" key="6">
    <source>
        <dbReference type="ARBA" id="ARBA00022824"/>
    </source>
</evidence>
<dbReference type="EMBL" id="BDGG01000002">
    <property type="protein sequence ID" value="GAU92349.1"/>
    <property type="molecule type" value="Genomic_DNA"/>
</dbReference>
<dbReference type="InterPro" id="IPR050693">
    <property type="entry name" value="Hsp70_NEF-Inhibitors"/>
</dbReference>
<feature type="signal peptide" evidence="11">
    <location>
        <begin position="1"/>
        <end position="23"/>
    </location>
</feature>
<comment type="subcellular location">
    <subcellularLocation>
        <location evidence="1">Endoplasmic reticulum lumen</location>
    </subcellularLocation>
</comment>
<dbReference type="SUPFAM" id="SSF48371">
    <property type="entry name" value="ARM repeat"/>
    <property type="match status" value="1"/>
</dbReference>
<evidence type="ECO:0000313" key="13">
    <source>
        <dbReference type="Proteomes" id="UP000186922"/>
    </source>
</evidence>
<keyword evidence="4" id="KW-0813">Transport</keyword>
<comment type="caution">
    <text evidence="12">The sequence shown here is derived from an EMBL/GenBank/DDBJ whole genome shotgun (WGS) entry which is preliminary data.</text>
</comment>
<gene>
    <name evidence="12" type="primary">RvY_04442-1</name>
    <name evidence="12" type="synonym">RvY_04442.1</name>
    <name evidence="12" type="ORF">RvY_04442</name>
</gene>
<keyword evidence="10" id="KW-0175">Coiled coil</keyword>
<dbReference type="PANTHER" id="PTHR19316">
    <property type="entry name" value="PROTEIN FOLDING REGULATOR"/>
    <property type="match status" value="1"/>
</dbReference>
<feature type="chain" id="PRO_5008897525" description="Nucleotide exchange factor SIL1" evidence="11">
    <location>
        <begin position="24"/>
        <end position="455"/>
    </location>
</feature>
<dbReference type="Gene3D" id="1.25.10.10">
    <property type="entry name" value="Leucine-rich Repeat Variant"/>
    <property type="match status" value="1"/>
</dbReference>
<dbReference type="PANTHER" id="PTHR19316:SF35">
    <property type="entry name" value="NUCLEOTIDE EXCHANGE FACTOR SIL1"/>
    <property type="match status" value="1"/>
</dbReference>
<feature type="coiled-coil region" evidence="10">
    <location>
        <begin position="156"/>
        <end position="190"/>
    </location>
</feature>
<dbReference type="OrthoDB" id="448649at2759"/>
<evidence type="ECO:0000256" key="10">
    <source>
        <dbReference type="SAM" id="Coils"/>
    </source>
</evidence>
<evidence type="ECO:0000256" key="9">
    <source>
        <dbReference type="ARBA" id="ARBA00023180"/>
    </source>
</evidence>
<name>A0A1D1URL7_RAMVA</name>
<proteinExistence type="inferred from homology"/>
<dbReference type="STRING" id="947166.A0A1D1URL7"/>
<keyword evidence="9" id="KW-0325">Glycoprotein</keyword>
<dbReference type="InterPro" id="IPR011989">
    <property type="entry name" value="ARM-like"/>
</dbReference>
<dbReference type="GO" id="GO:0000774">
    <property type="term" value="F:adenyl-nucleotide exchange factor activity"/>
    <property type="evidence" value="ECO:0007669"/>
    <property type="project" value="TreeGrafter"/>
</dbReference>
<keyword evidence="6" id="KW-0256">Endoplasmic reticulum</keyword>
<evidence type="ECO:0000256" key="5">
    <source>
        <dbReference type="ARBA" id="ARBA00022729"/>
    </source>
</evidence>
<evidence type="ECO:0000313" key="12">
    <source>
        <dbReference type="EMBL" id="GAU92349.1"/>
    </source>
</evidence>
<sequence>MRPFPNVSFSFIISFQLYCTVLTTEPADDNGDISQDISEVFLPEKEWKVVKEGLAIPAGLHVRMDLTTGLKEVKLMDAAESLPKQSTEVQLVASNDDEDEHIEQRHALLRNEMEKALKNMVDSSYADFKHDEEDGSYNASEVLSKYRSYAELKKDFAALNGEIKTDQETIKELMAEYRNSRNEAKIEANQMVPINRERLAILQDLEYYVHQVDNALDFFTMNGSDILRNAFEDASVEIRSEAASILGAATQNNRKVKLKILERPDLLGVVLKSFRAAVEKLETDATEENFVRRVLFAISSIMRNCREAQTWMAHGTNFAGSLHQCMINRIFPLKIRHKAVTLLNDLMEEWLTEDKYPTMGGMWLQEWCKIAAEDLTEKDHGFTKEILRHMELCERYYPGVLRDIPDLSSLINLYEALALQHNETDVDDLYLSLASTVRKLQSGRPSRKVLLADEL</sequence>
<keyword evidence="13" id="KW-1185">Reference proteome</keyword>
<comment type="similarity">
    <text evidence="2">Belongs to the SIL1 family.</text>
</comment>
<evidence type="ECO:0000256" key="3">
    <source>
        <dbReference type="ARBA" id="ARBA00015352"/>
    </source>
</evidence>
<evidence type="ECO:0000256" key="8">
    <source>
        <dbReference type="ARBA" id="ARBA00023010"/>
    </source>
</evidence>
<evidence type="ECO:0000256" key="1">
    <source>
        <dbReference type="ARBA" id="ARBA00004319"/>
    </source>
</evidence>
<accession>A0A1D1URL7</accession>